<feature type="compositionally biased region" description="Basic and acidic residues" evidence="9">
    <location>
        <begin position="122"/>
        <end position="136"/>
    </location>
</feature>
<evidence type="ECO:0000256" key="7">
    <source>
        <dbReference type="PIRSR" id="PIRSR615500-1"/>
    </source>
</evidence>
<keyword evidence="2" id="KW-0134">Cell wall</keyword>
<dbReference type="InterPro" id="IPR034187">
    <property type="entry name" value="Peptidases_S8_5"/>
</dbReference>
<dbReference type="InterPro" id="IPR015500">
    <property type="entry name" value="Peptidase_S8_subtilisin-rel"/>
</dbReference>
<evidence type="ECO:0000256" key="5">
    <source>
        <dbReference type="ARBA" id="ARBA00022801"/>
    </source>
</evidence>
<dbReference type="Pfam" id="PF02225">
    <property type="entry name" value="PA"/>
    <property type="match status" value="1"/>
</dbReference>
<reference evidence="14" key="1">
    <citation type="journal article" date="2023" name="Mol. Phylogenet. Evol.">
        <title>Genome-scale phylogeny and comparative genomics of the fungal order Sordariales.</title>
        <authorList>
            <person name="Hensen N."/>
            <person name="Bonometti L."/>
            <person name="Westerberg I."/>
            <person name="Brannstrom I.O."/>
            <person name="Guillou S."/>
            <person name="Cros-Aarteil S."/>
            <person name="Calhoun S."/>
            <person name="Haridas S."/>
            <person name="Kuo A."/>
            <person name="Mondo S."/>
            <person name="Pangilinan J."/>
            <person name="Riley R."/>
            <person name="LaButti K."/>
            <person name="Andreopoulos B."/>
            <person name="Lipzen A."/>
            <person name="Chen C."/>
            <person name="Yan M."/>
            <person name="Daum C."/>
            <person name="Ng V."/>
            <person name="Clum A."/>
            <person name="Steindorff A."/>
            <person name="Ohm R.A."/>
            <person name="Martin F."/>
            <person name="Silar P."/>
            <person name="Natvig D.O."/>
            <person name="Lalanne C."/>
            <person name="Gautier V."/>
            <person name="Ament-Velasquez S.L."/>
            <person name="Kruys A."/>
            <person name="Hutchinson M.I."/>
            <person name="Powell A.J."/>
            <person name="Barry K."/>
            <person name="Miller A.N."/>
            <person name="Grigoriev I.V."/>
            <person name="Debuchy R."/>
            <person name="Gladieux P."/>
            <person name="Hiltunen Thoren M."/>
            <person name="Johannesson H."/>
        </authorList>
    </citation>
    <scope>NUCLEOTIDE SEQUENCE</scope>
    <source>
        <strain evidence="14">CBS 123565</strain>
    </source>
</reference>
<dbReference type="PROSITE" id="PS00137">
    <property type="entry name" value="SUBTILASE_HIS"/>
    <property type="match status" value="1"/>
</dbReference>
<dbReference type="GO" id="GO:0016020">
    <property type="term" value="C:membrane"/>
    <property type="evidence" value="ECO:0007669"/>
    <property type="project" value="InterPro"/>
</dbReference>
<dbReference type="PROSITE" id="PS51892">
    <property type="entry name" value="SUBTILASE"/>
    <property type="match status" value="1"/>
</dbReference>
<evidence type="ECO:0000256" key="8">
    <source>
        <dbReference type="PROSITE-ProRule" id="PRU01240"/>
    </source>
</evidence>
<evidence type="ECO:0000256" key="1">
    <source>
        <dbReference type="ARBA" id="ARBA00011073"/>
    </source>
</evidence>
<evidence type="ECO:0000256" key="10">
    <source>
        <dbReference type="SAM" id="SignalP"/>
    </source>
</evidence>
<evidence type="ECO:0000259" key="11">
    <source>
        <dbReference type="Pfam" id="PF00082"/>
    </source>
</evidence>
<keyword evidence="5 8" id="KW-0378">Hydrolase</keyword>
<keyword evidence="15" id="KW-1185">Reference proteome</keyword>
<comment type="similarity">
    <text evidence="1 8">Belongs to the peptidase S8 family.</text>
</comment>
<evidence type="ECO:0000256" key="3">
    <source>
        <dbReference type="ARBA" id="ARBA00022670"/>
    </source>
</evidence>
<evidence type="ECO:0000313" key="15">
    <source>
        <dbReference type="Proteomes" id="UP001304895"/>
    </source>
</evidence>
<keyword evidence="2" id="KW-0964">Secreted</keyword>
<name>A0AAN6ZDN4_9PEZI</name>
<dbReference type="InterPro" id="IPR036852">
    <property type="entry name" value="Peptidase_S8/S53_dom_sf"/>
</dbReference>
<dbReference type="InterPro" id="IPR010435">
    <property type="entry name" value="C5a/SBT2-like_Fn3"/>
</dbReference>
<dbReference type="Gene3D" id="3.50.30.30">
    <property type="match status" value="1"/>
</dbReference>
<dbReference type="InterPro" id="IPR023828">
    <property type="entry name" value="Peptidase_S8_Ser-AS"/>
</dbReference>
<feature type="active site" description="Charge relay system" evidence="7 8">
    <location>
        <position position="213"/>
    </location>
</feature>
<accession>A0AAN6ZDN4</accession>
<sequence>MVRLVAVLLAAAAVARAATTSAPSIVPGAYIVEYEDDQDSAAFVNTFGGQASLRKDLRFKLFKGASIQFNDIKNSDKIAAKVAELPTIKRIFPVRRYPLPQHTVHSTGDAGSEAVAKRDKKGHGDKGHGGKDKDTFTPHLMTQVNKFRDAGIKGRGVKIAIIDTGTDYLHPALGGCFGKRCLVSYGTDLVGDAFNGANTPEPDADPLDNCNGHGTHVAGIIAASSKNPYGIIGAAQDVTLGSYRVFGCTGDVGNDILIAAYNLAYEAGSDIITASIGGPSGWSEDPWATVVSRIVENGVPCVVSAGNDGATGIFYASTAANGKKVTAVGSFDNIKTPALLSTATFSVDGGSTASFGFTGGEPAAWANVSLPLWSVGFDTADPANGCTPYPDSTPDLSGYIVLVRRGSCTFVQKATNAAAKGAKYVIFYNNAAGTTSVSAVVNGILGVAMVTAEQGASWIKSLEAGSKVVAHMTDPLTAPKSLTYFDNTASAGFASGYTSWGPTFELEVKPQISTPGGMILSTYPRALGSYAVLSGTSMACPLAAAIYALVINVRGTKDPKTIENLLSATAHPNLFRAGGQSPPLLAPVPQQGAGLVQAWDAAHATTLLSVSSLSFNDTDHFNPTQEFDISNTGRRAVTYSLSNVGAATAYTFAAEGDITPDTFPSELTAEFATLSFSPSRFTIQAGRRKIVKVTAAAPAGLNAKRLPVYSGYVAINGTDGTALSLPYLGVAGSMHSAVVLDPAGALVSRARDHDNAPVPANTAFVVAPPHHANDTAYANTTEQPKLVVTLAMGSALVHVDVLSVGGVPAVVGQPEGVPALYNPRGTFEYKWDGRLVDGTYAPAGVYRFAVRALRIFGDAAKESEFDRSETVAFGLQYLA</sequence>
<organism evidence="14 15">
    <name type="scientific">Trichocladium antarcticum</name>
    <dbReference type="NCBI Taxonomy" id="1450529"/>
    <lineage>
        <taxon>Eukaryota</taxon>
        <taxon>Fungi</taxon>
        <taxon>Dikarya</taxon>
        <taxon>Ascomycota</taxon>
        <taxon>Pezizomycotina</taxon>
        <taxon>Sordariomycetes</taxon>
        <taxon>Sordariomycetidae</taxon>
        <taxon>Sordariales</taxon>
        <taxon>Chaetomiaceae</taxon>
        <taxon>Trichocladium</taxon>
    </lineage>
</organism>
<feature type="domain" description="C5a peptidase/Subtilisin-like protease SBT2-like Fn3-like" evidence="13">
    <location>
        <begin position="614"/>
        <end position="728"/>
    </location>
</feature>
<dbReference type="PROSITE" id="PS00138">
    <property type="entry name" value="SUBTILASE_SER"/>
    <property type="match status" value="1"/>
</dbReference>
<dbReference type="InterPro" id="IPR046450">
    <property type="entry name" value="PA_dom_sf"/>
</dbReference>
<dbReference type="InterPro" id="IPR003137">
    <property type="entry name" value="PA_domain"/>
</dbReference>
<dbReference type="Pfam" id="PF00082">
    <property type="entry name" value="Peptidase_S8"/>
    <property type="match status" value="1"/>
</dbReference>
<feature type="active site" description="Charge relay system" evidence="7 8">
    <location>
        <position position="163"/>
    </location>
</feature>
<evidence type="ECO:0000259" key="12">
    <source>
        <dbReference type="Pfam" id="PF02225"/>
    </source>
</evidence>
<dbReference type="InterPro" id="IPR022398">
    <property type="entry name" value="Peptidase_S8_His-AS"/>
</dbReference>
<dbReference type="PANTHER" id="PTHR43806">
    <property type="entry name" value="PEPTIDASE S8"/>
    <property type="match status" value="1"/>
</dbReference>
<comment type="caution">
    <text evidence="14">The sequence shown here is derived from an EMBL/GenBank/DDBJ whole genome shotgun (WGS) entry which is preliminary data.</text>
</comment>
<dbReference type="CDD" id="cd07489">
    <property type="entry name" value="Peptidases_S8_5"/>
    <property type="match status" value="1"/>
</dbReference>
<proteinExistence type="inferred from homology"/>
<dbReference type="SUPFAM" id="SSF52743">
    <property type="entry name" value="Subtilisin-like"/>
    <property type="match status" value="1"/>
</dbReference>
<dbReference type="GO" id="GO:0006508">
    <property type="term" value="P:proteolysis"/>
    <property type="evidence" value="ECO:0007669"/>
    <property type="project" value="UniProtKB-KW"/>
</dbReference>
<evidence type="ECO:0000256" key="2">
    <source>
        <dbReference type="ARBA" id="ARBA00022512"/>
    </source>
</evidence>
<keyword evidence="3 8" id="KW-0645">Protease</keyword>
<dbReference type="Pfam" id="PF06280">
    <property type="entry name" value="fn3_5"/>
    <property type="match status" value="1"/>
</dbReference>
<evidence type="ECO:0000256" key="4">
    <source>
        <dbReference type="ARBA" id="ARBA00022729"/>
    </source>
</evidence>
<dbReference type="PANTHER" id="PTHR43806:SF66">
    <property type="entry name" value="SERIN ENDOPEPTIDASE"/>
    <property type="match status" value="1"/>
</dbReference>
<dbReference type="InterPro" id="IPR000209">
    <property type="entry name" value="Peptidase_S8/S53_dom"/>
</dbReference>
<dbReference type="InterPro" id="IPR050131">
    <property type="entry name" value="Peptidase_S8_subtilisin-like"/>
</dbReference>
<dbReference type="GO" id="GO:0004252">
    <property type="term" value="F:serine-type endopeptidase activity"/>
    <property type="evidence" value="ECO:0007669"/>
    <property type="project" value="UniProtKB-UniRule"/>
</dbReference>
<dbReference type="AlphaFoldDB" id="A0AAN6ZDN4"/>
<feature type="chain" id="PRO_5042894717" evidence="10">
    <location>
        <begin position="18"/>
        <end position="879"/>
    </location>
</feature>
<feature type="signal peptide" evidence="10">
    <location>
        <begin position="1"/>
        <end position="17"/>
    </location>
</feature>
<dbReference type="Gene3D" id="3.40.50.200">
    <property type="entry name" value="Peptidase S8/S53 domain"/>
    <property type="match status" value="1"/>
</dbReference>
<feature type="domain" description="Peptidase S8/S53" evidence="11">
    <location>
        <begin position="154"/>
        <end position="571"/>
    </location>
</feature>
<dbReference type="EMBL" id="MU853406">
    <property type="protein sequence ID" value="KAK4135230.1"/>
    <property type="molecule type" value="Genomic_DNA"/>
</dbReference>
<feature type="active site" description="Charge relay system" evidence="7 8">
    <location>
        <position position="537"/>
    </location>
</feature>
<evidence type="ECO:0000259" key="13">
    <source>
        <dbReference type="Pfam" id="PF06280"/>
    </source>
</evidence>
<dbReference type="SUPFAM" id="SSF52025">
    <property type="entry name" value="PA domain"/>
    <property type="match status" value="1"/>
</dbReference>
<keyword evidence="4 10" id="KW-0732">Signal</keyword>
<dbReference type="PRINTS" id="PR00723">
    <property type="entry name" value="SUBTILISIN"/>
</dbReference>
<reference evidence="14" key="2">
    <citation type="submission" date="2023-05" db="EMBL/GenBank/DDBJ databases">
        <authorList>
            <consortium name="Lawrence Berkeley National Laboratory"/>
            <person name="Steindorff A."/>
            <person name="Hensen N."/>
            <person name="Bonometti L."/>
            <person name="Westerberg I."/>
            <person name="Brannstrom I.O."/>
            <person name="Guillou S."/>
            <person name="Cros-Aarteil S."/>
            <person name="Calhoun S."/>
            <person name="Haridas S."/>
            <person name="Kuo A."/>
            <person name="Mondo S."/>
            <person name="Pangilinan J."/>
            <person name="Riley R."/>
            <person name="Labutti K."/>
            <person name="Andreopoulos B."/>
            <person name="Lipzen A."/>
            <person name="Chen C."/>
            <person name="Yanf M."/>
            <person name="Daum C."/>
            <person name="Ng V."/>
            <person name="Clum A."/>
            <person name="Ohm R."/>
            <person name="Martin F."/>
            <person name="Silar P."/>
            <person name="Natvig D."/>
            <person name="Lalanne C."/>
            <person name="Gautier V."/>
            <person name="Ament-Velasquez S.L."/>
            <person name="Kruys A."/>
            <person name="Hutchinson M.I."/>
            <person name="Powell A.J."/>
            <person name="Barry K."/>
            <person name="Miller A.N."/>
            <person name="Grigoriev I.V."/>
            <person name="Debuchy R."/>
            <person name="Gladieux P."/>
            <person name="Thoren M.H."/>
            <person name="Johannesson H."/>
        </authorList>
    </citation>
    <scope>NUCLEOTIDE SEQUENCE</scope>
    <source>
        <strain evidence="14">CBS 123565</strain>
    </source>
</reference>
<feature type="domain" description="PA" evidence="12">
    <location>
        <begin position="382"/>
        <end position="456"/>
    </location>
</feature>
<gene>
    <name evidence="14" type="ORF">BT67DRAFT_448887</name>
</gene>
<evidence type="ECO:0000256" key="9">
    <source>
        <dbReference type="SAM" id="MobiDB-lite"/>
    </source>
</evidence>
<keyword evidence="6 8" id="KW-0720">Serine protease</keyword>
<evidence type="ECO:0000313" key="14">
    <source>
        <dbReference type="EMBL" id="KAK4135230.1"/>
    </source>
</evidence>
<protein>
    <submittedName>
        <fullName evidence="14">Subtilisin-like protein</fullName>
    </submittedName>
</protein>
<evidence type="ECO:0000256" key="6">
    <source>
        <dbReference type="ARBA" id="ARBA00022825"/>
    </source>
</evidence>
<dbReference type="Proteomes" id="UP001304895">
    <property type="component" value="Unassembled WGS sequence"/>
</dbReference>
<dbReference type="CDD" id="cd02124">
    <property type="entry name" value="PA_PoS1_like"/>
    <property type="match status" value="1"/>
</dbReference>
<feature type="region of interest" description="Disordered" evidence="9">
    <location>
        <begin position="102"/>
        <end position="137"/>
    </location>
</feature>